<evidence type="ECO:0000256" key="1">
    <source>
        <dbReference type="ARBA" id="ARBA00022679"/>
    </source>
</evidence>
<evidence type="ECO:0000256" key="2">
    <source>
        <dbReference type="ARBA" id="ARBA00022741"/>
    </source>
</evidence>
<keyword evidence="3 9" id="KW-0418">Kinase</keyword>
<reference evidence="10" key="2">
    <citation type="journal article" date="2008" name="Nucleic Acids Res.">
        <title>The rice annotation project database (RAP-DB): 2008 update.</title>
        <authorList>
            <consortium name="The rice annotation project (RAP)"/>
        </authorList>
    </citation>
    <scope>GENOME REANNOTATION</scope>
    <source>
        <strain evidence="10">cv. Nipponbare</strain>
    </source>
</reference>
<dbReference type="GO" id="GO:0004672">
    <property type="term" value="F:protein kinase activity"/>
    <property type="evidence" value="ECO:0007669"/>
    <property type="project" value="InterPro"/>
</dbReference>
<evidence type="ECO:0000313" key="10">
    <source>
        <dbReference type="Proteomes" id="UP000000763"/>
    </source>
</evidence>
<organism evidence="9 10">
    <name type="scientific">Oryza sativa subsp. japonica</name>
    <name type="common">Rice</name>
    <dbReference type="NCBI Taxonomy" id="39947"/>
    <lineage>
        <taxon>Eukaryota</taxon>
        <taxon>Viridiplantae</taxon>
        <taxon>Streptophyta</taxon>
        <taxon>Embryophyta</taxon>
        <taxon>Tracheophyta</taxon>
        <taxon>Spermatophyta</taxon>
        <taxon>Magnoliopsida</taxon>
        <taxon>Liliopsida</taxon>
        <taxon>Poales</taxon>
        <taxon>Poaceae</taxon>
        <taxon>BOP clade</taxon>
        <taxon>Oryzoideae</taxon>
        <taxon>Oryzeae</taxon>
        <taxon>Oryzinae</taxon>
        <taxon>Oryza</taxon>
        <taxon>Oryza sativa</taxon>
    </lineage>
</organism>
<feature type="domain" description="Protein kinase" evidence="8">
    <location>
        <begin position="219"/>
        <end position="526"/>
    </location>
</feature>
<dbReference type="Pfam" id="PF00069">
    <property type="entry name" value="Pkinase"/>
    <property type="match status" value="1"/>
</dbReference>
<dbReference type="GO" id="GO:0003743">
    <property type="term" value="F:translation initiation factor activity"/>
    <property type="evidence" value="ECO:0007669"/>
    <property type="project" value="UniProtKB-KW"/>
</dbReference>
<dbReference type="SMART" id="SM00220">
    <property type="entry name" value="S_TKc"/>
    <property type="match status" value="1"/>
</dbReference>
<evidence type="ECO:0000256" key="7">
    <source>
        <dbReference type="SAM" id="MobiDB-lite"/>
    </source>
</evidence>
<dbReference type="InterPro" id="IPR011009">
    <property type="entry name" value="Kinase-like_dom_sf"/>
</dbReference>
<dbReference type="InterPro" id="IPR000719">
    <property type="entry name" value="Prot_kinase_dom"/>
</dbReference>
<dbReference type="PROSITE" id="PS50011">
    <property type="entry name" value="PROTEIN_KINASE_DOM"/>
    <property type="match status" value="1"/>
</dbReference>
<evidence type="ECO:0000256" key="5">
    <source>
        <dbReference type="ARBA" id="ARBA00037982"/>
    </source>
</evidence>
<dbReference type="PROSITE" id="PS00108">
    <property type="entry name" value="PROTEIN_KINASE_ST"/>
    <property type="match status" value="1"/>
</dbReference>
<name>Q6Z658_ORYSJ</name>
<dbReference type="EMBL" id="AP005052">
    <property type="protein sequence ID" value="BAD13012.1"/>
    <property type="molecule type" value="Genomic_DNA"/>
</dbReference>
<dbReference type="AlphaFoldDB" id="Q6Z658"/>
<keyword evidence="1" id="KW-0808">Transferase</keyword>
<evidence type="ECO:0000313" key="9">
    <source>
        <dbReference type="EMBL" id="BAD13012.1"/>
    </source>
</evidence>
<reference evidence="10" key="1">
    <citation type="journal article" date="2005" name="Nature">
        <title>The map-based sequence of the rice genome.</title>
        <authorList>
            <consortium name="International rice genome sequencing project (IRGSP)"/>
            <person name="Matsumoto T."/>
            <person name="Wu J."/>
            <person name="Kanamori H."/>
            <person name="Katayose Y."/>
            <person name="Fujisawa M."/>
            <person name="Namiki N."/>
            <person name="Mizuno H."/>
            <person name="Yamamoto K."/>
            <person name="Antonio B.A."/>
            <person name="Baba T."/>
            <person name="Sakata K."/>
            <person name="Nagamura Y."/>
            <person name="Aoki H."/>
            <person name="Arikawa K."/>
            <person name="Arita K."/>
            <person name="Bito T."/>
            <person name="Chiden Y."/>
            <person name="Fujitsuka N."/>
            <person name="Fukunaka R."/>
            <person name="Hamada M."/>
            <person name="Harada C."/>
            <person name="Hayashi A."/>
            <person name="Hijishita S."/>
            <person name="Honda M."/>
            <person name="Hosokawa S."/>
            <person name="Ichikawa Y."/>
            <person name="Idonuma A."/>
            <person name="Iijima M."/>
            <person name="Ikeda M."/>
            <person name="Ikeno M."/>
            <person name="Ito K."/>
            <person name="Ito S."/>
            <person name="Ito T."/>
            <person name="Ito Y."/>
            <person name="Ito Y."/>
            <person name="Iwabuchi A."/>
            <person name="Kamiya K."/>
            <person name="Karasawa W."/>
            <person name="Kurita K."/>
            <person name="Katagiri S."/>
            <person name="Kikuta A."/>
            <person name="Kobayashi H."/>
            <person name="Kobayashi N."/>
            <person name="Machita K."/>
            <person name="Maehara T."/>
            <person name="Masukawa M."/>
            <person name="Mizubayashi T."/>
            <person name="Mukai Y."/>
            <person name="Nagasaki H."/>
            <person name="Nagata Y."/>
            <person name="Naito S."/>
            <person name="Nakashima M."/>
            <person name="Nakama Y."/>
            <person name="Nakamichi Y."/>
            <person name="Nakamura M."/>
            <person name="Meguro A."/>
            <person name="Negishi M."/>
            <person name="Ohta I."/>
            <person name="Ohta T."/>
            <person name="Okamoto M."/>
            <person name="Ono N."/>
            <person name="Saji S."/>
            <person name="Sakaguchi M."/>
            <person name="Sakai K."/>
            <person name="Shibata M."/>
            <person name="Shimokawa T."/>
            <person name="Song J."/>
            <person name="Takazaki Y."/>
            <person name="Terasawa K."/>
            <person name="Tsugane M."/>
            <person name="Tsuji K."/>
            <person name="Ueda S."/>
            <person name="Waki K."/>
            <person name="Yamagata H."/>
            <person name="Yamamoto M."/>
            <person name="Yamamoto S."/>
            <person name="Yamane H."/>
            <person name="Yoshiki S."/>
            <person name="Yoshihara R."/>
            <person name="Yukawa K."/>
            <person name="Zhong H."/>
            <person name="Yano M."/>
            <person name="Yuan Q."/>
            <person name="Ouyang S."/>
            <person name="Liu J."/>
            <person name="Jones K.M."/>
            <person name="Gansberger K."/>
            <person name="Moffat K."/>
            <person name="Hill J."/>
            <person name="Bera J."/>
            <person name="Fadrosh D."/>
            <person name="Jin S."/>
            <person name="Johri S."/>
            <person name="Kim M."/>
            <person name="Overton L."/>
            <person name="Reardon M."/>
            <person name="Tsitrin T."/>
            <person name="Vuong H."/>
            <person name="Weaver B."/>
            <person name="Ciecko A."/>
            <person name="Tallon L."/>
            <person name="Jackson J."/>
            <person name="Pai G."/>
            <person name="Aken S.V."/>
            <person name="Utterback T."/>
            <person name="Reidmuller S."/>
            <person name="Feldblyum T."/>
            <person name="Hsiao J."/>
            <person name="Zismann V."/>
            <person name="Iobst S."/>
            <person name="de Vazeille A.R."/>
            <person name="Buell C.R."/>
            <person name="Ying K."/>
            <person name="Li Y."/>
            <person name="Lu T."/>
            <person name="Huang Y."/>
            <person name="Zhao Q."/>
            <person name="Feng Q."/>
            <person name="Zhang L."/>
            <person name="Zhu J."/>
            <person name="Weng Q."/>
            <person name="Mu J."/>
            <person name="Lu Y."/>
            <person name="Fan D."/>
            <person name="Liu Y."/>
            <person name="Guan J."/>
            <person name="Zhang Y."/>
            <person name="Yu S."/>
            <person name="Liu X."/>
            <person name="Zhang Y."/>
            <person name="Hong G."/>
            <person name="Han B."/>
            <person name="Choisne N."/>
            <person name="Demange N."/>
            <person name="Orjeda G."/>
            <person name="Samain S."/>
            <person name="Cattolico L."/>
            <person name="Pelletier E."/>
            <person name="Couloux A."/>
            <person name="Segurens B."/>
            <person name="Wincker P."/>
            <person name="D'Hont A."/>
            <person name="Scarpelli C."/>
            <person name="Weissenbach J."/>
            <person name="Salanoubat M."/>
            <person name="Quetier F."/>
            <person name="Yu Y."/>
            <person name="Kim H.R."/>
            <person name="Rambo T."/>
            <person name="Currie J."/>
            <person name="Collura K."/>
            <person name="Luo M."/>
            <person name="Yang T."/>
            <person name="Ammiraju J.S.S."/>
            <person name="Engler F."/>
            <person name="Soderlund C."/>
            <person name="Wing R.A."/>
            <person name="Palmer L.E."/>
            <person name="de la Bastide M."/>
            <person name="Spiegel L."/>
            <person name="Nascimento L."/>
            <person name="Zutavern T."/>
            <person name="O'Shaughnessy A."/>
            <person name="Dike S."/>
            <person name="Dedhia N."/>
            <person name="Preston R."/>
            <person name="Balija V."/>
            <person name="McCombie W.R."/>
            <person name="Chow T."/>
            <person name="Chen H."/>
            <person name="Chung M."/>
            <person name="Chen C."/>
            <person name="Shaw J."/>
            <person name="Wu H."/>
            <person name="Hsiao K."/>
            <person name="Chao Y."/>
            <person name="Chu M."/>
            <person name="Cheng C."/>
            <person name="Hour A."/>
            <person name="Lee P."/>
            <person name="Lin S."/>
            <person name="Lin Y."/>
            <person name="Liou J."/>
            <person name="Liu S."/>
            <person name="Hsing Y."/>
            <person name="Raghuvanshi S."/>
            <person name="Mohanty A."/>
            <person name="Bharti A.K."/>
            <person name="Gaur A."/>
            <person name="Gupta V."/>
            <person name="Kumar D."/>
            <person name="Ravi V."/>
            <person name="Vij S."/>
            <person name="Kapur A."/>
            <person name="Khurana P."/>
            <person name="Khurana P."/>
            <person name="Khurana J.P."/>
            <person name="Tyagi A.K."/>
            <person name="Gaikwad K."/>
            <person name="Singh A."/>
            <person name="Dalal V."/>
            <person name="Srivastava S."/>
            <person name="Dixit A."/>
            <person name="Pal A.K."/>
            <person name="Ghazi I.A."/>
            <person name="Yadav M."/>
            <person name="Pandit A."/>
            <person name="Bhargava A."/>
            <person name="Sureshbabu K."/>
            <person name="Batra K."/>
            <person name="Sharma T.R."/>
            <person name="Mohapatra T."/>
            <person name="Singh N.K."/>
            <person name="Messing J."/>
            <person name="Nelson A.B."/>
            <person name="Fuks G."/>
            <person name="Kavchok S."/>
            <person name="Keizer G."/>
            <person name="Linton E."/>
            <person name="Llaca V."/>
            <person name="Song R."/>
            <person name="Tanyolac B."/>
            <person name="Young S."/>
            <person name="Ho-Il K."/>
            <person name="Hahn J.H."/>
            <person name="Sangsakoo G."/>
            <person name="Vanavichit A."/>
            <person name="de Mattos Luiz.A.T."/>
            <person name="Zimmer P.D."/>
            <person name="Malone G."/>
            <person name="Dellagostin O."/>
            <person name="de Oliveira A.C."/>
            <person name="Bevan M."/>
            <person name="Bancroft I."/>
            <person name="Minx P."/>
            <person name="Cordum H."/>
            <person name="Wilson R."/>
            <person name="Cheng Z."/>
            <person name="Jin W."/>
            <person name="Jiang J."/>
            <person name="Leong S.A."/>
            <person name="Iwama H."/>
            <person name="Gojobori T."/>
            <person name="Itoh T."/>
            <person name="Niimura Y."/>
            <person name="Fujii Y."/>
            <person name="Habara T."/>
            <person name="Sakai H."/>
            <person name="Sato Y."/>
            <person name="Wilson G."/>
            <person name="Kumar K."/>
            <person name="McCouch S."/>
            <person name="Juretic N."/>
            <person name="Hoen D."/>
            <person name="Wright S."/>
            <person name="Bruskiewich R."/>
            <person name="Bureau T."/>
            <person name="Miyao A."/>
            <person name="Hirochika H."/>
            <person name="Nishikawa T."/>
            <person name="Kadowaki K."/>
            <person name="Sugiura M."/>
            <person name="Burr B."/>
            <person name="Sasaki T."/>
        </authorList>
    </citation>
    <scope>NUCLEOTIDE SEQUENCE [LARGE SCALE GENOMIC DNA]</scope>
    <source>
        <strain evidence="10">cv. Nipponbare</strain>
    </source>
</reference>
<dbReference type="GO" id="GO:0005524">
    <property type="term" value="F:ATP binding"/>
    <property type="evidence" value="ECO:0007669"/>
    <property type="project" value="UniProtKB-KW"/>
</dbReference>
<dbReference type="PANTHER" id="PTHR11042:SF190">
    <property type="entry name" value="MITOSIS INHIBITOR PROTEIN KINASE MIK1"/>
    <property type="match status" value="1"/>
</dbReference>
<keyword evidence="9" id="KW-0396">Initiation factor</keyword>
<keyword evidence="9" id="KW-0648">Protein biosynthesis</keyword>
<dbReference type="PANTHER" id="PTHR11042">
    <property type="entry name" value="EUKARYOTIC TRANSLATION INITIATION FACTOR 2-ALPHA KINASE EIF2-ALPHA KINASE -RELATED"/>
    <property type="match status" value="1"/>
</dbReference>
<feature type="coiled-coil region" evidence="6">
    <location>
        <begin position="450"/>
        <end position="477"/>
    </location>
</feature>
<keyword evidence="6" id="KW-0175">Coiled coil</keyword>
<evidence type="ECO:0000256" key="3">
    <source>
        <dbReference type="ARBA" id="ARBA00022777"/>
    </source>
</evidence>
<evidence type="ECO:0000259" key="8">
    <source>
        <dbReference type="PROSITE" id="PS50011"/>
    </source>
</evidence>
<sequence length="529" mass="59739">MAESGGSEEFLKLYIHGVLADGTTTSDYRLLPAWEFSSSERVVAASTSTTSRPSPADEGEPTGWEGPTLEVEKLASSTDVDAGESSQPQQPASVCVQEMVITMVSADDCVYSLLPMVPIALSDPGTALPDANSYFSISIHPVEGRCVLKHYQNRGSEKQWVSTSIYYLALNSLEDDLGEDPIELDSPEDALGKDPIELHGQISMEIHMPPLMMKFQKDYRCEKQIGKGSEGRVYKCTSRFSPHCFAIKEVESSELTMASTHCEPTDVSTLALLDHVNIVDLYSAWIEKKKSFGSVTNVIYICMKECARSLSEYLNKRQELGLQNEHNMFAQLIDSLIFMHRHGIVHRDVKPGNILLEENFTVKLADFGIGMNHHLHMFNIIQVTTDADNSVFSFSQKKKQPPYIIDFHGGWYGSLPYRAPELVNSYDRHNEKVDIFSIGMVYFELLMPAKRERKRKLNKLSETIRRKKQEYDQLDIEFDLDSALEGTDVLTDWKGDYNLLKKMTSPNAWERLSAVEIKTYLGNHFLTKE</sequence>
<gene>
    <name evidence="9" type="primary">P0654B04.26</name>
</gene>
<proteinExistence type="inferred from homology"/>
<dbReference type="InterPro" id="IPR008271">
    <property type="entry name" value="Ser/Thr_kinase_AS"/>
</dbReference>
<protein>
    <submittedName>
        <fullName evidence="9">Initiation factor 2 alpha kinase-like</fullName>
    </submittedName>
</protein>
<dbReference type="InterPro" id="IPR050339">
    <property type="entry name" value="CC_SR_Kinase"/>
</dbReference>
<dbReference type="FunFam" id="1.10.510.10:FF:002507">
    <property type="entry name" value="Os02g0722250 protein"/>
    <property type="match status" value="1"/>
</dbReference>
<feature type="compositionally biased region" description="Low complexity" evidence="7">
    <location>
        <begin position="45"/>
        <end position="56"/>
    </location>
</feature>
<comment type="similarity">
    <text evidence="5">Belongs to the protein kinase superfamily. Ser/Thr protein kinase family. GCN2 subfamily.</text>
</comment>
<keyword evidence="4" id="KW-0067">ATP-binding</keyword>
<evidence type="ECO:0000256" key="6">
    <source>
        <dbReference type="SAM" id="Coils"/>
    </source>
</evidence>
<evidence type="ECO:0000256" key="4">
    <source>
        <dbReference type="ARBA" id="ARBA00022840"/>
    </source>
</evidence>
<feature type="region of interest" description="Disordered" evidence="7">
    <location>
        <begin position="45"/>
        <end position="67"/>
    </location>
</feature>
<dbReference type="Gene3D" id="3.30.200.20">
    <property type="entry name" value="Phosphorylase Kinase, domain 1"/>
    <property type="match status" value="1"/>
</dbReference>
<dbReference type="Gene3D" id="1.10.510.10">
    <property type="entry name" value="Transferase(Phosphotransferase) domain 1"/>
    <property type="match status" value="1"/>
</dbReference>
<accession>Q6Z658</accession>
<dbReference type="SUPFAM" id="SSF56112">
    <property type="entry name" value="Protein kinase-like (PK-like)"/>
    <property type="match status" value="1"/>
</dbReference>
<dbReference type="Proteomes" id="UP000000763">
    <property type="component" value="Chromosome 2"/>
</dbReference>
<keyword evidence="2" id="KW-0547">Nucleotide-binding</keyword>